<reference evidence="1" key="2">
    <citation type="journal article" date="2021" name="Genome Biol. Evol.">
        <title>Developing a high-quality reference genome for a parasitic bivalve with doubly uniparental inheritance (Bivalvia: Unionida).</title>
        <authorList>
            <person name="Smith C.H."/>
        </authorList>
    </citation>
    <scope>NUCLEOTIDE SEQUENCE</scope>
    <source>
        <strain evidence="1">CHS0354</strain>
        <tissue evidence="1">Mantle</tissue>
    </source>
</reference>
<reference evidence="1" key="1">
    <citation type="journal article" date="2021" name="Genome Biol. Evol.">
        <title>A High-Quality Reference Genome for a Parasitic Bivalve with Doubly Uniparental Inheritance (Bivalvia: Unionida).</title>
        <authorList>
            <person name="Smith C.H."/>
        </authorList>
    </citation>
    <scope>NUCLEOTIDE SEQUENCE</scope>
    <source>
        <strain evidence="1">CHS0354</strain>
    </source>
</reference>
<evidence type="ECO:0000313" key="2">
    <source>
        <dbReference type="Proteomes" id="UP001195483"/>
    </source>
</evidence>
<accession>A0AAE0VX49</accession>
<proteinExistence type="predicted"/>
<protein>
    <submittedName>
        <fullName evidence="1">Uncharacterized protein</fullName>
    </submittedName>
</protein>
<keyword evidence="2" id="KW-1185">Reference proteome</keyword>
<dbReference type="AlphaFoldDB" id="A0AAE0VX49"/>
<comment type="caution">
    <text evidence="1">The sequence shown here is derived from an EMBL/GenBank/DDBJ whole genome shotgun (WGS) entry which is preliminary data.</text>
</comment>
<name>A0AAE0VX49_9BIVA</name>
<dbReference type="EMBL" id="JAEAOA010001332">
    <property type="protein sequence ID" value="KAK3593356.1"/>
    <property type="molecule type" value="Genomic_DNA"/>
</dbReference>
<sequence>MDIPPILPLVRLVCSNSILNYKYRGHNHISILDSMFYLLVDFIDTEDIDPQLVHPWADRICCYLPATCQRVHRFPKQNDIELSEMEHKNKQSYAAPYDVNDDLETQAARHRVTYRNGDVQLPIESDLPDGGATKL</sequence>
<reference evidence="1" key="3">
    <citation type="submission" date="2023-05" db="EMBL/GenBank/DDBJ databases">
        <authorList>
            <person name="Smith C.H."/>
        </authorList>
    </citation>
    <scope>NUCLEOTIDE SEQUENCE</scope>
    <source>
        <strain evidence="1">CHS0354</strain>
        <tissue evidence="1">Mantle</tissue>
    </source>
</reference>
<gene>
    <name evidence="1" type="ORF">CHS0354_021923</name>
</gene>
<evidence type="ECO:0000313" key="1">
    <source>
        <dbReference type="EMBL" id="KAK3593356.1"/>
    </source>
</evidence>
<dbReference type="Proteomes" id="UP001195483">
    <property type="component" value="Unassembled WGS sequence"/>
</dbReference>
<organism evidence="1 2">
    <name type="scientific">Potamilus streckersoni</name>
    <dbReference type="NCBI Taxonomy" id="2493646"/>
    <lineage>
        <taxon>Eukaryota</taxon>
        <taxon>Metazoa</taxon>
        <taxon>Spiralia</taxon>
        <taxon>Lophotrochozoa</taxon>
        <taxon>Mollusca</taxon>
        <taxon>Bivalvia</taxon>
        <taxon>Autobranchia</taxon>
        <taxon>Heteroconchia</taxon>
        <taxon>Palaeoheterodonta</taxon>
        <taxon>Unionida</taxon>
        <taxon>Unionoidea</taxon>
        <taxon>Unionidae</taxon>
        <taxon>Ambleminae</taxon>
        <taxon>Lampsilini</taxon>
        <taxon>Potamilus</taxon>
    </lineage>
</organism>